<proteinExistence type="predicted"/>
<dbReference type="SUPFAM" id="SSF52540">
    <property type="entry name" value="P-loop containing nucleoside triphosphate hydrolases"/>
    <property type="match status" value="1"/>
</dbReference>
<dbReference type="Gene3D" id="3.90.320.10">
    <property type="match status" value="1"/>
</dbReference>
<accession>A0ABW5MWI4</accession>
<evidence type="ECO:0000259" key="1">
    <source>
        <dbReference type="Pfam" id="PF12705"/>
    </source>
</evidence>
<keyword evidence="3" id="KW-1185">Reference proteome</keyword>
<organism evidence="2 3">
    <name type="scientific">Croceitalea marina</name>
    <dbReference type="NCBI Taxonomy" id="1775166"/>
    <lineage>
        <taxon>Bacteria</taxon>
        <taxon>Pseudomonadati</taxon>
        <taxon>Bacteroidota</taxon>
        <taxon>Flavobacteriia</taxon>
        <taxon>Flavobacteriales</taxon>
        <taxon>Flavobacteriaceae</taxon>
        <taxon>Croceitalea</taxon>
    </lineage>
</organism>
<dbReference type="InterPro" id="IPR011335">
    <property type="entry name" value="Restrct_endonuc-II-like"/>
</dbReference>
<protein>
    <submittedName>
        <fullName evidence="2">PD-(D/E)XK nuclease family protein</fullName>
    </submittedName>
</protein>
<dbReference type="InterPro" id="IPR027417">
    <property type="entry name" value="P-loop_NTPase"/>
</dbReference>
<gene>
    <name evidence="2" type="ORF">ACFSQJ_11430</name>
</gene>
<evidence type="ECO:0000313" key="2">
    <source>
        <dbReference type="EMBL" id="MFD2587545.1"/>
    </source>
</evidence>
<dbReference type="InterPro" id="IPR038726">
    <property type="entry name" value="PDDEXK_AddAB-type"/>
</dbReference>
<comment type="caution">
    <text evidence="2">The sequence shown here is derived from an EMBL/GenBank/DDBJ whole genome shotgun (WGS) entry which is preliminary data.</text>
</comment>
<name>A0ABW5MWI4_9FLAO</name>
<dbReference type="Proteomes" id="UP001597526">
    <property type="component" value="Unassembled WGS sequence"/>
</dbReference>
<dbReference type="EMBL" id="JBHULB010000014">
    <property type="protein sequence ID" value="MFD2587545.1"/>
    <property type="molecule type" value="Genomic_DNA"/>
</dbReference>
<feature type="domain" description="PD-(D/E)XK endonuclease-like" evidence="1">
    <location>
        <begin position="644"/>
        <end position="912"/>
    </location>
</feature>
<reference evidence="3" key="1">
    <citation type="journal article" date="2019" name="Int. J. Syst. Evol. Microbiol.">
        <title>The Global Catalogue of Microorganisms (GCM) 10K type strain sequencing project: providing services to taxonomists for standard genome sequencing and annotation.</title>
        <authorList>
            <consortium name="The Broad Institute Genomics Platform"/>
            <consortium name="The Broad Institute Genome Sequencing Center for Infectious Disease"/>
            <person name="Wu L."/>
            <person name="Ma J."/>
        </authorList>
    </citation>
    <scope>NUCLEOTIDE SEQUENCE [LARGE SCALE GENOMIC DNA]</scope>
    <source>
        <strain evidence="3">KCTC 52368</strain>
    </source>
</reference>
<dbReference type="RefSeq" id="WP_377767082.1">
    <property type="nucleotide sequence ID" value="NZ_JBHULB010000014.1"/>
</dbReference>
<sequence length="914" mass="105308">MQSFLENVLFQLNKDGDRLEELTYIVPSKRAVIFLNKHLSSYLNTPVFAPKIYSIEEFIAEIAGLEYATNTELLFELYSSYSKVALEEKDDFSSFLKWGQTLLQDFNEINRYLVDHNSLFQYLTSIQKLNNWGLSAKKSELISNYLAFWNSLPAIYTEFTQHLLQNKKGYQGLVYQQASAAIESYLKLSPNKTFAFIGFNALNNAESRIIQKFLVDGSAKIYFDLDAYFLKDPIHSSSHFIRYYKNTWPYFKSNDLLGITTNYASKKSIQIIGVPKSVPQAKYAGNLISKIYSTNRNDLKNAALILADESLLEPVLNSIPNTLKKVNITMGLSLQNTALASFFEALFELHINKSKNGFFYQDFLKFLSNPYTATLFTEGVIDYSKKLQEKIHNNNWVFLSLNQILAAIPTLQKLISKIFIDRVNGQDLLKIHQYTIELLKEKISERNSFYDLEQLYHFYRITNQIEAHLDTFKFGMDLKALKNLFFELLSKEALDFRGDAMEGLQIMGMLESRVLDFETVIITSVNEGILPSGKSNNSFIPYDVKQEFGLPTYKEKDAIYTYHFYRILQRAKNVYLIYNTEPDVLEGGEKSRFINQLLTDENINKFITHSIASSKVKSNIPREVVINKSPMLLEELQVLAAKGFSPTSLTNYIRNPIEFYRNNILKIDTLNEVEESIALNTFGTIIHDALEDLYSNFVTQRLTQDMLLDAKQKVPSVVQRHFNKSHSEADLTKGKNLIIYNVIIKYVADFIAYEIEQLKKHQIRLLGVELNLRLELNIPELAFPVVLKGKIDRIDEIDGQLRILDYKTGTVNPSEVELMEWDSIVTDKKFSKAFQLLCYSLMYRRKEKKASFEAGIISIKKISAGVFRFATKSSTRGPKEHTIDSDVLSVFESRLKQLILEIFNPEVPFTEKEY</sequence>
<dbReference type="SUPFAM" id="SSF52980">
    <property type="entry name" value="Restriction endonuclease-like"/>
    <property type="match status" value="1"/>
</dbReference>
<dbReference type="Pfam" id="PF12705">
    <property type="entry name" value="PDDEXK_1"/>
    <property type="match status" value="1"/>
</dbReference>
<dbReference type="InterPro" id="IPR011604">
    <property type="entry name" value="PDDEXK-like_dom_sf"/>
</dbReference>
<evidence type="ECO:0000313" key="3">
    <source>
        <dbReference type="Proteomes" id="UP001597526"/>
    </source>
</evidence>